<dbReference type="PANTHER" id="PTHR42695">
    <property type="entry name" value="GLUTAMINE AMIDOTRANSFERASE YLR126C-RELATED"/>
    <property type="match status" value="1"/>
</dbReference>
<dbReference type="EMBL" id="JBEZFP010000029">
    <property type="protein sequence ID" value="MEU8134655.1"/>
    <property type="molecule type" value="Genomic_DNA"/>
</dbReference>
<organism evidence="2 3">
    <name type="scientific">Streptodolium elevatio</name>
    <dbReference type="NCBI Taxonomy" id="3157996"/>
    <lineage>
        <taxon>Bacteria</taxon>
        <taxon>Bacillati</taxon>
        <taxon>Actinomycetota</taxon>
        <taxon>Actinomycetes</taxon>
        <taxon>Kitasatosporales</taxon>
        <taxon>Streptomycetaceae</taxon>
        <taxon>Streptodolium</taxon>
    </lineage>
</organism>
<dbReference type="CDD" id="cd01741">
    <property type="entry name" value="GATase1_1"/>
    <property type="match status" value="1"/>
</dbReference>
<dbReference type="InterPro" id="IPR044992">
    <property type="entry name" value="ChyE-like"/>
</dbReference>
<dbReference type="PANTHER" id="PTHR42695:SF5">
    <property type="entry name" value="GLUTAMINE AMIDOTRANSFERASE YLR126C-RELATED"/>
    <property type="match status" value="1"/>
</dbReference>
<name>A0ABV3DFX1_9ACTN</name>
<dbReference type="SUPFAM" id="SSF52317">
    <property type="entry name" value="Class I glutamine amidotransferase-like"/>
    <property type="match status" value="1"/>
</dbReference>
<keyword evidence="3" id="KW-1185">Reference proteome</keyword>
<evidence type="ECO:0000313" key="3">
    <source>
        <dbReference type="Proteomes" id="UP001551482"/>
    </source>
</evidence>
<dbReference type="RefSeq" id="WP_358353486.1">
    <property type="nucleotide sequence ID" value="NZ_JBEZFP010000029.1"/>
</dbReference>
<dbReference type="Proteomes" id="UP001551482">
    <property type="component" value="Unassembled WGS sequence"/>
</dbReference>
<dbReference type="InterPro" id="IPR017926">
    <property type="entry name" value="GATASE"/>
</dbReference>
<keyword evidence="2" id="KW-0315">Glutamine amidotransferase</keyword>
<dbReference type="Pfam" id="PF00117">
    <property type="entry name" value="GATase"/>
    <property type="match status" value="1"/>
</dbReference>
<feature type="domain" description="Glutamine amidotransferase" evidence="1">
    <location>
        <begin position="53"/>
        <end position="181"/>
    </location>
</feature>
<dbReference type="InterPro" id="IPR029062">
    <property type="entry name" value="Class_I_gatase-like"/>
</dbReference>
<dbReference type="PROSITE" id="PS51273">
    <property type="entry name" value="GATASE_TYPE_1"/>
    <property type="match status" value="1"/>
</dbReference>
<reference evidence="2 3" key="1">
    <citation type="submission" date="2024-06" db="EMBL/GenBank/DDBJ databases">
        <title>The Natural Products Discovery Center: Release of the First 8490 Sequenced Strains for Exploring Actinobacteria Biosynthetic Diversity.</title>
        <authorList>
            <person name="Kalkreuter E."/>
            <person name="Kautsar S.A."/>
            <person name="Yang D."/>
            <person name="Bader C.D."/>
            <person name="Teijaro C.N."/>
            <person name="Fluegel L."/>
            <person name="Davis C.M."/>
            <person name="Simpson J.R."/>
            <person name="Lauterbach L."/>
            <person name="Steele A.D."/>
            <person name="Gui C."/>
            <person name="Meng S."/>
            <person name="Li G."/>
            <person name="Viehrig K."/>
            <person name="Ye F."/>
            <person name="Su P."/>
            <person name="Kiefer A.F."/>
            <person name="Nichols A."/>
            <person name="Cepeda A.J."/>
            <person name="Yan W."/>
            <person name="Fan B."/>
            <person name="Jiang Y."/>
            <person name="Adhikari A."/>
            <person name="Zheng C.-J."/>
            <person name="Schuster L."/>
            <person name="Cowan T.M."/>
            <person name="Smanski M.J."/>
            <person name="Chevrette M.G."/>
            <person name="De Carvalho L.P.S."/>
            <person name="Shen B."/>
        </authorList>
    </citation>
    <scope>NUCLEOTIDE SEQUENCE [LARGE SCALE GENOMIC DNA]</scope>
    <source>
        <strain evidence="2 3">NPDC048946</strain>
    </source>
</reference>
<dbReference type="Gene3D" id="3.40.50.880">
    <property type="match status" value="1"/>
</dbReference>
<accession>A0ABV3DFX1</accession>
<proteinExistence type="predicted"/>
<comment type="caution">
    <text evidence="2">The sequence shown here is derived from an EMBL/GenBank/DDBJ whole genome shotgun (WGS) entry which is preliminary data.</text>
</comment>
<gene>
    <name evidence="2" type="ORF">AB0C36_14205</name>
</gene>
<protein>
    <submittedName>
        <fullName evidence="2">Type 1 glutamine amidotransferase</fullName>
    </submittedName>
</protein>
<evidence type="ECO:0000259" key="1">
    <source>
        <dbReference type="Pfam" id="PF00117"/>
    </source>
</evidence>
<sequence length="230" mass="25363">MRALIIRHDHPSEAGFVGERLVRRGFELVEMLIVSEAEYDRPGVTVEFPDPRDFDVIVPLGAPWSVYDDLTIGTWVGDEIVLLREALAADVPVLGICFGAQAMATALGGSVERADRPEIGWTGVRSDDPGLISEGPWFQWHFDRMVLPPEAKEIARSDVGPQAYVVGRSLGVQFHPEVTPEIVRAWLDNGGVPQALEYGYDPEELGRPRAGAREQSYALVDNFLDRIAGL</sequence>
<evidence type="ECO:0000313" key="2">
    <source>
        <dbReference type="EMBL" id="MEU8134655.1"/>
    </source>
</evidence>